<dbReference type="InterPro" id="IPR000537">
    <property type="entry name" value="UbiA_prenyltransferase"/>
</dbReference>
<reference evidence="6 7" key="1">
    <citation type="submission" date="2024-10" db="EMBL/GenBank/DDBJ databases">
        <title>The Natural Products Discovery Center: Release of the First 8490 Sequenced Strains for Exploring Actinobacteria Biosynthetic Diversity.</title>
        <authorList>
            <person name="Kalkreuter E."/>
            <person name="Kautsar S.A."/>
            <person name="Yang D."/>
            <person name="Bader C.D."/>
            <person name="Teijaro C.N."/>
            <person name="Fluegel L."/>
            <person name="Davis C.M."/>
            <person name="Simpson J.R."/>
            <person name="Lauterbach L."/>
            <person name="Steele A.D."/>
            <person name="Gui C."/>
            <person name="Meng S."/>
            <person name="Li G."/>
            <person name="Viehrig K."/>
            <person name="Ye F."/>
            <person name="Su P."/>
            <person name="Kiefer A.F."/>
            <person name="Nichols A."/>
            <person name="Cepeda A.J."/>
            <person name="Yan W."/>
            <person name="Fan B."/>
            <person name="Jiang Y."/>
            <person name="Adhikari A."/>
            <person name="Zheng C.-J."/>
            <person name="Schuster L."/>
            <person name="Cowan T.M."/>
            <person name="Smanski M.J."/>
            <person name="Chevrette M.G."/>
            <person name="De Carvalho L.P.S."/>
            <person name="Shen B."/>
        </authorList>
    </citation>
    <scope>NUCLEOTIDE SEQUENCE [LARGE SCALE GENOMIC DNA]</scope>
    <source>
        <strain evidence="6 7">NPDC020327</strain>
    </source>
</reference>
<dbReference type="Proteomes" id="UP001611548">
    <property type="component" value="Unassembled WGS sequence"/>
</dbReference>
<gene>
    <name evidence="6" type="ORF">ACH429_16535</name>
</gene>
<dbReference type="EMBL" id="JBIRWE010000006">
    <property type="protein sequence ID" value="MFI1965690.1"/>
    <property type="molecule type" value="Genomic_DNA"/>
</dbReference>
<evidence type="ECO:0000313" key="7">
    <source>
        <dbReference type="Proteomes" id="UP001611548"/>
    </source>
</evidence>
<proteinExistence type="predicted"/>
<dbReference type="InterPro" id="IPR044878">
    <property type="entry name" value="UbiA_sf"/>
</dbReference>
<evidence type="ECO:0000256" key="3">
    <source>
        <dbReference type="ARBA" id="ARBA00022989"/>
    </source>
</evidence>
<dbReference type="PANTHER" id="PTHR42723">
    <property type="entry name" value="CHLOROPHYLL SYNTHASE"/>
    <property type="match status" value="1"/>
</dbReference>
<accession>A0ABW7USV6</accession>
<comment type="subcellular location">
    <subcellularLocation>
        <location evidence="1">Membrane</location>
        <topology evidence="1">Multi-pass membrane protein</topology>
    </subcellularLocation>
</comment>
<evidence type="ECO:0000256" key="4">
    <source>
        <dbReference type="ARBA" id="ARBA00023136"/>
    </source>
</evidence>
<evidence type="ECO:0000313" key="6">
    <source>
        <dbReference type="EMBL" id="MFI1965690.1"/>
    </source>
</evidence>
<evidence type="ECO:0000256" key="2">
    <source>
        <dbReference type="ARBA" id="ARBA00022692"/>
    </source>
</evidence>
<keyword evidence="3 5" id="KW-1133">Transmembrane helix</keyword>
<feature type="transmembrane region" description="Helical" evidence="5">
    <location>
        <begin position="264"/>
        <end position="281"/>
    </location>
</feature>
<dbReference type="PANTHER" id="PTHR42723:SF1">
    <property type="entry name" value="CHLOROPHYLL SYNTHASE, CHLOROPLASTIC"/>
    <property type="match status" value="1"/>
</dbReference>
<dbReference type="InterPro" id="IPR050475">
    <property type="entry name" value="Prenyltransferase_related"/>
</dbReference>
<dbReference type="RefSeq" id="WP_055472641.1">
    <property type="nucleotide sequence ID" value="NZ_JBIRWE010000006.1"/>
</dbReference>
<feature type="transmembrane region" description="Helical" evidence="5">
    <location>
        <begin position="93"/>
        <end position="114"/>
    </location>
</feature>
<keyword evidence="4 5" id="KW-0472">Membrane</keyword>
<evidence type="ECO:0000256" key="5">
    <source>
        <dbReference type="SAM" id="Phobius"/>
    </source>
</evidence>
<dbReference type="CDD" id="cd13965">
    <property type="entry name" value="PT_UbiA_3"/>
    <property type="match status" value="1"/>
</dbReference>
<feature type="transmembrane region" description="Helical" evidence="5">
    <location>
        <begin position="207"/>
        <end position="228"/>
    </location>
</feature>
<comment type="caution">
    <text evidence="6">The sequence shown here is derived from an EMBL/GenBank/DDBJ whole genome shotgun (WGS) entry which is preliminary data.</text>
</comment>
<evidence type="ECO:0000256" key="1">
    <source>
        <dbReference type="ARBA" id="ARBA00004141"/>
    </source>
</evidence>
<feature type="transmembrane region" description="Helical" evidence="5">
    <location>
        <begin position="39"/>
        <end position="60"/>
    </location>
</feature>
<dbReference type="Pfam" id="PF01040">
    <property type="entry name" value="UbiA"/>
    <property type="match status" value="1"/>
</dbReference>
<name>A0ABW7USV6_9ACTN</name>
<feature type="transmembrane region" description="Helical" evidence="5">
    <location>
        <begin position="234"/>
        <end position="252"/>
    </location>
</feature>
<dbReference type="Gene3D" id="1.10.357.140">
    <property type="entry name" value="UbiA prenyltransferase"/>
    <property type="match status" value="1"/>
</dbReference>
<keyword evidence="7" id="KW-1185">Reference proteome</keyword>
<feature type="transmembrane region" description="Helical" evidence="5">
    <location>
        <begin position="161"/>
        <end position="178"/>
    </location>
</feature>
<organism evidence="6 7">
    <name type="scientific">Streptomyces pathocidini</name>
    <dbReference type="NCBI Taxonomy" id="1650571"/>
    <lineage>
        <taxon>Bacteria</taxon>
        <taxon>Bacillati</taxon>
        <taxon>Actinomycetota</taxon>
        <taxon>Actinomycetes</taxon>
        <taxon>Kitasatosporales</taxon>
        <taxon>Streptomycetaceae</taxon>
        <taxon>Streptomyces</taxon>
    </lineage>
</organism>
<sequence>MMELSLSWRFIRNDPVGFYPGILFTIAVSYHYRLSPGTFALMFAASLVYFWLYIYTFCLSNQLTGVREDRLNKPFRPLVSGEASRRGTAIRAAIANIAFLVLAVALGVWLWALVWQALTLLLHNLARGARSWMVKDFVIACGVPMMLGPAWQMVTPVTGETWRWILALAISVLLLIPVQDLRDMHGDVADGRTTFPMAVGELATRRFLLVGFALLPLVVHFLLIRASGVDWPSWLAEALTAALCWTIAFRVVRQNDPGYDHRTYRFFEYWYIAVVGSAAIAL</sequence>
<keyword evidence="2 5" id="KW-0812">Transmembrane</keyword>
<protein>
    <submittedName>
        <fullName evidence="6">UbiA family prenyltransferase</fullName>
    </submittedName>
</protein>